<dbReference type="EMBL" id="VUJX02000007">
    <property type="protein sequence ID" value="KAL0934032.1"/>
    <property type="molecule type" value="Genomic_DNA"/>
</dbReference>
<name>A0ACC3YQA3_COLTU</name>
<proteinExistence type="predicted"/>
<gene>
    <name evidence="1" type="ORF">CTRU02_210831</name>
</gene>
<protein>
    <submittedName>
        <fullName evidence="1">Uncharacterized protein</fullName>
    </submittedName>
</protein>
<evidence type="ECO:0000313" key="2">
    <source>
        <dbReference type="Proteomes" id="UP000805649"/>
    </source>
</evidence>
<dbReference type="Proteomes" id="UP000805649">
    <property type="component" value="Unassembled WGS sequence"/>
</dbReference>
<keyword evidence="2" id="KW-1185">Reference proteome</keyword>
<organism evidence="1 2">
    <name type="scientific">Colletotrichum truncatum</name>
    <name type="common">Anthracnose fungus</name>
    <name type="synonym">Colletotrichum capsici</name>
    <dbReference type="NCBI Taxonomy" id="5467"/>
    <lineage>
        <taxon>Eukaryota</taxon>
        <taxon>Fungi</taxon>
        <taxon>Dikarya</taxon>
        <taxon>Ascomycota</taxon>
        <taxon>Pezizomycotina</taxon>
        <taxon>Sordariomycetes</taxon>
        <taxon>Hypocreomycetidae</taxon>
        <taxon>Glomerellales</taxon>
        <taxon>Glomerellaceae</taxon>
        <taxon>Colletotrichum</taxon>
        <taxon>Colletotrichum truncatum species complex</taxon>
    </lineage>
</organism>
<evidence type="ECO:0000313" key="1">
    <source>
        <dbReference type="EMBL" id="KAL0934032.1"/>
    </source>
</evidence>
<accession>A0ACC3YQA3</accession>
<reference evidence="1 2" key="1">
    <citation type="journal article" date="2020" name="Phytopathology">
        <title>Genome Sequence Resources of Colletotrichum truncatum, C. plurivorum, C. musicola, and C. sojae: Four Species Pathogenic to Soybean (Glycine max).</title>
        <authorList>
            <person name="Rogerio F."/>
            <person name="Boufleur T.R."/>
            <person name="Ciampi-Guillardi M."/>
            <person name="Sukno S.A."/>
            <person name="Thon M.R."/>
            <person name="Massola Junior N.S."/>
            <person name="Baroncelli R."/>
        </authorList>
    </citation>
    <scope>NUCLEOTIDE SEQUENCE [LARGE SCALE GENOMIC DNA]</scope>
    <source>
        <strain evidence="1 2">CMES1059</strain>
    </source>
</reference>
<sequence length="35" mass="4013">MVMKVTTPQPSSSFVKKTTLLHCACRLTRLIYFNP</sequence>
<comment type="caution">
    <text evidence="1">The sequence shown here is derived from an EMBL/GenBank/DDBJ whole genome shotgun (WGS) entry which is preliminary data.</text>
</comment>